<organism evidence="1">
    <name type="scientific">marine metagenome</name>
    <dbReference type="NCBI Taxonomy" id="408172"/>
    <lineage>
        <taxon>unclassified sequences</taxon>
        <taxon>metagenomes</taxon>
        <taxon>ecological metagenomes</taxon>
    </lineage>
</organism>
<feature type="non-terminal residue" evidence="1">
    <location>
        <position position="1"/>
    </location>
</feature>
<evidence type="ECO:0008006" key="2">
    <source>
        <dbReference type="Google" id="ProtNLM"/>
    </source>
</evidence>
<dbReference type="InterPro" id="IPR008775">
    <property type="entry name" value="Phytyl_CoA_dOase-like"/>
</dbReference>
<dbReference type="EMBL" id="UINC01001422">
    <property type="protein sequence ID" value="SUZ80307.1"/>
    <property type="molecule type" value="Genomic_DNA"/>
</dbReference>
<dbReference type="PANTHER" id="PTHR20883:SF46">
    <property type="entry name" value="PHYTANOYL-COA HYDROXYLASE"/>
    <property type="match status" value="1"/>
</dbReference>
<gene>
    <name evidence="1" type="ORF">METZ01_LOCUS33161</name>
</gene>
<dbReference type="Pfam" id="PF05721">
    <property type="entry name" value="PhyH"/>
    <property type="match status" value="1"/>
</dbReference>
<protein>
    <recommendedName>
        <fullName evidence="2">Phytanoyl-CoA dioxygenase family protein</fullName>
    </recommendedName>
</protein>
<dbReference type="Gene3D" id="2.60.120.620">
    <property type="entry name" value="q2cbj1_9rhob like domain"/>
    <property type="match status" value="1"/>
</dbReference>
<name>A0A381QR11_9ZZZZ</name>
<accession>A0A381QR11</accession>
<dbReference type="AlphaFoldDB" id="A0A381QR11"/>
<evidence type="ECO:0000313" key="1">
    <source>
        <dbReference type="EMBL" id="SUZ80307.1"/>
    </source>
</evidence>
<proteinExistence type="predicted"/>
<dbReference type="PANTHER" id="PTHR20883">
    <property type="entry name" value="PHYTANOYL-COA DIOXYGENASE DOMAIN CONTAINING 1"/>
    <property type="match status" value="1"/>
</dbReference>
<reference evidence="1" key="1">
    <citation type="submission" date="2018-05" db="EMBL/GenBank/DDBJ databases">
        <authorList>
            <person name="Lanie J.A."/>
            <person name="Ng W.-L."/>
            <person name="Kazmierczak K.M."/>
            <person name="Andrzejewski T.M."/>
            <person name="Davidsen T.M."/>
            <person name="Wayne K.J."/>
            <person name="Tettelin H."/>
            <person name="Glass J.I."/>
            <person name="Rusch D."/>
            <person name="Podicherti R."/>
            <person name="Tsui H.-C.T."/>
            <person name="Winkler M.E."/>
        </authorList>
    </citation>
    <scope>NUCLEOTIDE SEQUENCE</scope>
</reference>
<dbReference type="SUPFAM" id="SSF51197">
    <property type="entry name" value="Clavaminate synthase-like"/>
    <property type="match status" value="1"/>
</dbReference>
<sequence length="289" mass="31966">VIPPILDPGLETAFQADGFVTVERLIPEHVLSPLHERFDRLFRGVFETGVAPDEVNWQDGSGDPTLTRQICNGWKADRLVASVVLSERLGAVLARLAGWPGARIIQDNLLWKPPGARSVGFHRDNAYLAWYRPQEMATCWIALDPTAAVGGTVEFARGSHRWSTDGNPFMQFHAPDDHRDPMEAAAAAEGVASDVVPVEVPAGGGSFHHGWTWHGSAPNRSDVHRRVLVLHCGSSEARFHRPGFEKGNGPIYSRYARPDVDDMDEVHFPVLWRDDGYRTPGLESLTVQL</sequence>